<evidence type="ECO:0000256" key="7">
    <source>
        <dbReference type="PROSITE-ProRule" id="PRU00023"/>
    </source>
</evidence>
<dbReference type="Gene3D" id="2.60.220.30">
    <property type="match status" value="2"/>
</dbReference>
<dbReference type="PRINTS" id="PR01415">
    <property type="entry name" value="ANKYRIN"/>
</dbReference>
<dbReference type="FunFam" id="1.25.40.20:FF:000003">
    <property type="entry name" value="Ankyrin, isoform B"/>
    <property type="match status" value="1"/>
</dbReference>
<reference evidence="9" key="2">
    <citation type="submission" date="2025-09" db="UniProtKB">
        <authorList>
            <consortium name="Ensembl"/>
        </authorList>
    </citation>
    <scope>IDENTIFICATION</scope>
</reference>
<dbReference type="Pfam" id="PF00023">
    <property type="entry name" value="Ank"/>
    <property type="match status" value="3"/>
</dbReference>
<sequence length="1224" mass="134089">KALDHIKNGIDINTANQKGFTPLYMAAQENHLEVVKFLLENGANQSIPTEDGFTPLAVALQQGHENVVALLINYGTKGKVRLPALHIAARNDDTRTAAVLLQNDPNPDVLSKTGFTPLHIAAHYENLNVAQLLLNRGANVNFTPKNGITPLHIASRRGNVIMVRLLLDRGAQIDAKTKDELTPLHCAARNGHVRIIEILLDHGAPIQAKTKNGLSPIHMAAQGDHMDCVKQLLQYNAEIDDITLDHLTPLHVAAHCGHHRMAKVLLDKGAKPNSRALNGFTPLHIACKKNHMRVMDLLLKQSASLEAVTESGLTPLHVASFMGHLNIVKILLQKGASPSVSNVKVETPLHMASRAGHFEVAEFLLQNSAPVDAKAKDDQTPLHCAARMGHKELVKLLLDHKANPNSTTTAGHTPLHIAAREGHAQTVRILLDMEAQQTKMTKKGFTPLHVASKYGKVDVAELLLERGANPNAAGKNGLTPLHVAVHHNNLDVVNLLVSKGGSPHSAARNGYTALHIASKQNQVEVANSLLQYGASANAESLQGVTPLHLASQEGRPDMVSLLISKQANVNLGNKSGLTPLHLVAQEGHVGIADILVKQGASVYAATRVSGHIKNPFVSLQLGYTPLHQAAQQGHTDIVTLLLKHGAQPNEITTVTLAIAKRLGYISVIDVLKLVTEETVSMVLVLGKHRMSFPETVDEILDVLTYFLFSFPYNRNYSPAIPRIPRVSPETVHLREHEIEQYDDDSLIPSSPATETSDNVSPVASPIHTGFLVSFMVDARGGSMRGSRHNGLRVIIPPRTCAAPTRITCRLVKPQKLTSPPPLVEGEGLASRIISLGPAGMQFLGPVILVVLRSENGSVWKEHRNRYGDEVLETILNGMDEELESQEELSKKRIRRIISTDFPLYFAVVSRVQQESDLIGPEGGSLTSKLVPMVQATFPETAVTKRVRLGLQAQPVPDELVAKLLGNQANFSPVVTVEPRRRKFHRPIGLRIPLPPSWRESPRDSGEGDTTSLRLLCSVIGGTAPAQWEDITGTTKLLYANDCASFTTNVSARFWLADCPRTAEAVSFASLLYKELSAVPYMAKFVVFAKMNELREGRLRCYCMTDDKMDKTLEQHENFTEVARSRDIEVMEGMPLHLECSGNLVPVRKATQQPRCFSFQAFRDNRLPVSIKVRDSSKEPAGFLSFLRKSTKYEDNQQVLCNLNITMPPCIKVNLFLVVDEKTKS</sequence>
<comment type="subcellular location">
    <subcellularLocation>
        <location evidence="2">Cytoplasm</location>
    </subcellularLocation>
    <subcellularLocation>
        <location evidence="1">Membrane</location>
    </subcellularLocation>
</comment>
<dbReference type="SMART" id="SM00248">
    <property type="entry name" value="ANK"/>
    <property type="match status" value="19"/>
</dbReference>
<feature type="repeat" description="ANK" evidence="7">
    <location>
        <begin position="575"/>
        <end position="607"/>
    </location>
</feature>
<dbReference type="InterPro" id="IPR040745">
    <property type="entry name" value="Ankyrin_UPA"/>
</dbReference>
<dbReference type="Proteomes" id="UP000265020">
    <property type="component" value="Unassembled WGS sequence"/>
</dbReference>
<keyword evidence="3" id="KW-0963">Cytoplasm</keyword>
<dbReference type="GO" id="GO:0005737">
    <property type="term" value="C:cytoplasm"/>
    <property type="evidence" value="ECO:0007669"/>
    <property type="project" value="UniProtKB-SubCell"/>
</dbReference>
<keyword evidence="4" id="KW-0677">Repeat</keyword>
<feature type="repeat" description="ANK" evidence="7">
    <location>
        <begin position="146"/>
        <end position="178"/>
    </location>
</feature>
<dbReference type="FunFam" id="2.60.220.30:FF:000002">
    <property type="entry name" value="Ankyrin-3 isoform 2"/>
    <property type="match status" value="1"/>
</dbReference>
<organism evidence="9 10">
    <name type="scientific">Cyprinodon variegatus</name>
    <name type="common">Sheepshead minnow</name>
    <dbReference type="NCBI Taxonomy" id="28743"/>
    <lineage>
        <taxon>Eukaryota</taxon>
        <taxon>Metazoa</taxon>
        <taxon>Chordata</taxon>
        <taxon>Craniata</taxon>
        <taxon>Vertebrata</taxon>
        <taxon>Euteleostomi</taxon>
        <taxon>Actinopterygii</taxon>
        <taxon>Neopterygii</taxon>
        <taxon>Teleostei</taxon>
        <taxon>Neoteleostei</taxon>
        <taxon>Acanthomorphata</taxon>
        <taxon>Ovalentaria</taxon>
        <taxon>Atherinomorphae</taxon>
        <taxon>Cyprinodontiformes</taxon>
        <taxon>Cyprinodontidae</taxon>
        <taxon>Cyprinodon</taxon>
    </lineage>
</organism>
<dbReference type="Pfam" id="PF00791">
    <property type="entry name" value="ZU5"/>
    <property type="match status" value="1"/>
</dbReference>
<keyword evidence="10" id="KW-1185">Reference proteome</keyword>
<dbReference type="InterPro" id="IPR000906">
    <property type="entry name" value="ZU5_dom"/>
</dbReference>
<feature type="repeat" description="ANK" evidence="7">
    <location>
        <begin position="278"/>
        <end position="310"/>
    </location>
</feature>
<dbReference type="PROSITE" id="PS50297">
    <property type="entry name" value="ANK_REP_REGION"/>
    <property type="match status" value="18"/>
</dbReference>
<evidence type="ECO:0000256" key="3">
    <source>
        <dbReference type="ARBA" id="ARBA00022490"/>
    </source>
</evidence>
<dbReference type="FunFam" id="1.25.40.20:FF:000001">
    <property type="entry name" value="Ankyrin-2 isoform 2"/>
    <property type="match status" value="1"/>
</dbReference>
<dbReference type="GeneTree" id="ENSGT00940000155760"/>
<dbReference type="Ensembl" id="ENSCVAT00000028268.1">
    <property type="protein sequence ID" value="ENSCVAP00000019155.1"/>
    <property type="gene ID" value="ENSCVAG00000022552.1"/>
</dbReference>
<gene>
    <name evidence="9" type="primary">ANK1</name>
</gene>
<evidence type="ECO:0000313" key="9">
    <source>
        <dbReference type="Ensembl" id="ENSCVAP00000019155.1"/>
    </source>
</evidence>
<dbReference type="OMA" id="EHEIEQY"/>
<feature type="repeat" description="ANK" evidence="7">
    <location>
        <begin position="542"/>
        <end position="574"/>
    </location>
</feature>
<dbReference type="Gene3D" id="2.60.40.2660">
    <property type="match status" value="1"/>
</dbReference>
<dbReference type="InterPro" id="IPR036770">
    <property type="entry name" value="Ankyrin_rpt-contain_sf"/>
</dbReference>
<keyword evidence="5 7" id="KW-0040">ANK repeat</keyword>
<feature type="repeat" description="ANK" evidence="7">
    <location>
        <begin position="18"/>
        <end position="50"/>
    </location>
</feature>
<dbReference type="FunFam" id="2.60.40.2660:FF:000002">
    <property type="entry name" value="Ankyrin-1 isoform B"/>
    <property type="match status" value="1"/>
</dbReference>
<name>A0A3Q2G6S2_CYPVA</name>
<feature type="repeat" description="ANK" evidence="7">
    <location>
        <begin position="476"/>
        <end position="508"/>
    </location>
</feature>
<proteinExistence type="predicted"/>
<evidence type="ECO:0000256" key="2">
    <source>
        <dbReference type="ARBA" id="ARBA00004496"/>
    </source>
</evidence>
<dbReference type="PANTHER" id="PTHR24123">
    <property type="entry name" value="ANKYRIN REPEAT-CONTAINING"/>
    <property type="match status" value="1"/>
</dbReference>
<protein>
    <submittedName>
        <fullName evidence="9">Ankyrin 1</fullName>
    </submittedName>
</protein>
<dbReference type="Pfam" id="PF12796">
    <property type="entry name" value="Ank_2"/>
    <property type="match status" value="5"/>
</dbReference>
<dbReference type="PROSITE" id="PS51145">
    <property type="entry name" value="ZU5"/>
    <property type="match status" value="2"/>
</dbReference>
<dbReference type="InterPro" id="IPR051165">
    <property type="entry name" value="Multifunctional_ANK_Repeat"/>
</dbReference>
<dbReference type="Pfam" id="PF13637">
    <property type="entry name" value="Ank_4"/>
    <property type="match status" value="3"/>
</dbReference>
<evidence type="ECO:0000259" key="8">
    <source>
        <dbReference type="PROSITE" id="PS51145"/>
    </source>
</evidence>
<feature type="repeat" description="ANK" evidence="7">
    <location>
        <begin position="245"/>
        <end position="277"/>
    </location>
</feature>
<evidence type="ECO:0000256" key="5">
    <source>
        <dbReference type="ARBA" id="ARBA00023043"/>
    </source>
</evidence>
<feature type="repeat" description="ANK" evidence="7">
    <location>
        <begin position="509"/>
        <end position="541"/>
    </location>
</feature>
<reference evidence="9" key="1">
    <citation type="submission" date="2025-08" db="UniProtKB">
        <authorList>
            <consortium name="Ensembl"/>
        </authorList>
    </citation>
    <scope>IDENTIFICATION</scope>
</reference>
<dbReference type="FunFam" id="2.60.220.30:FF:000001">
    <property type="entry name" value="Ankyrin-3 isoform 2"/>
    <property type="match status" value="1"/>
</dbReference>
<evidence type="ECO:0000256" key="1">
    <source>
        <dbReference type="ARBA" id="ARBA00004370"/>
    </source>
</evidence>
<feature type="repeat" description="ANK" evidence="7">
    <location>
        <begin position="377"/>
        <end position="409"/>
    </location>
</feature>
<dbReference type="SUPFAM" id="SSF48403">
    <property type="entry name" value="Ankyrin repeat"/>
    <property type="match status" value="2"/>
</dbReference>
<dbReference type="PROSITE" id="PS50088">
    <property type="entry name" value="ANK_REPEAT"/>
    <property type="match status" value="18"/>
</dbReference>
<feature type="repeat" description="ANK" evidence="7">
    <location>
        <begin position="212"/>
        <end position="244"/>
    </location>
</feature>
<feature type="repeat" description="ANK" evidence="7">
    <location>
        <begin position="179"/>
        <end position="211"/>
    </location>
</feature>
<dbReference type="GO" id="GO:0016020">
    <property type="term" value="C:membrane"/>
    <property type="evidence" value="ECO:0007669"/>
    <property type="project" value="UniProtKB-SubCell"/>
</dbReference>
<feature type="repeat" description="ANK" evidence="7">
    <location>
        <begin position="311"/>
        <end position="343"/>
    </location>
</feature>
<dbReference type="STRING" id="28743.ENSCVAP00000019155"/>
<feature type="repeat" description="ANK" evidence="7">
    <location>
        <begin position="344"/>
        <end position="376"/>
    </location>
</feature>
<feature type="repeat" description="ANK" evidence="7">
    <location>
        <begin position="410"/>
        <end position="442"/>
    </location>
</feature>
<keyword evidence="6" id="KW-0472">Membrane</keyword>
<dbReference type="InterPro" id="IPR002110">
    <property type="entry name" value="Ankyrin_rpt"/>
</dbReference>
<dbReference type="SMART" id="SM00218">
    <property type="entry name" value="ZU5"/>
    <property type="match status" value="1"/>
</dbReference>
<dbReference type="Gene3D" id="1.25.40.20">
    <property type="entry name" value="Ankyrin repeat-containing domain"/>
    <property type="match status" value="3"/>
</dbReference>
<feature type="repeat" description="ANK" evidence="7">
    <location>
        <begin position="113"/>
        <end position="145"/>
    </location>
</feature>
<feature type="domain" description="ZU5" evidence="8">
    <location>
        <begin position="770"/>
        <end position="910"/>
    </location>
</feature>
<feature type="repeat" description="ANK" evidence="7">
    <location>
        <begin position="443"/>
        <end position="475"/>
    </location>
</feature>
<feature type="repeat" description="ANK" evidence="7">
    <location>
        <begin position="621"/>
        <end position="653"/>
    </location>
</feature>
<dbReference type="PANTHER" id="PTHR24123:SF71">
    <property type="entry name" value="ANKYRIN 1, ERYTHROCYTIC A ISOFORM X1"/>
    <property type="match status" value="1"/>
</dbReference>
<dbReference type="Pfam" id="PF17809">
    <property type="entry name" value="UPA_2"/>
    <property type="match status" value="1"/>
</dbReference>
<dbReference type="FunFam" id="1.25.40.20:FF:000827">
    <property type="entry name" value="Ankyrin 1"/>
    <property type="match status" value="1"/>
</dbReference>
<dbReference type="AlphaFoldDB" id="A0A3Q2G6S2"/>
<evidence type="ECO:0000256" key="6">
    <source>
        <dbReference type="ARBA" id="ARBA00023136"/>
    </source>
</evidence>
<evidence type="ECO:0000313" key="10">
    <source>
        <dbReference type="Proteomes" id="UP000265020"/>
    </source>
</evidence>
<evidence type="ECO:0000256" key="4">
    <source>
        <dbReference type="ARBA" id="ARBA00022737"/>
    </source>
</evidence>
<feature type="domain" description="ZU5" evidence="8">
    <location>
        <begin position="912"/>
        <end position="1058"/>
    </location>
</feature>
<feature type="repeat" description="ANK" evidence="7">
    <location>
        <begin position="51"/>
        <end position="75"/>
    </location>
</feature>
<accession>A0A3Q2G6S2</accession>